<dbReference type="InterPro" id="IPR001279">
    <property type="entry name" value="Metallo-B-lactamas"/>
</dbReference>
<dbReference type="OrthoDB" id="2373347at2"/>
<dbReference type="PANTHER" id="PTHR36839">
    <property type="entry name" value="METALLO-BETA-LACTAMASE FAMILY PROTEIN (AFU_ORTHOLOGUE AFUA_5G12770)"/>
    <property type="match status" value="1"/>
</dbReference>
<dbReference type="PANTHER" id="PTHR36839:SF1">
    <property type="entry name" value="METALLO-BETA-LACTAMASE FAMILY PROTEIN (AFU_ORTHOLOGUE AFUA_5G12770)"/>
    <property type="match status" value="1"/>
</dbReference>
<dbReference type="Pfam" id="PF00753">
    <property type="entry name" value="Lactamase_B"/>
    <property type="match status" value="1"/>
</dbReference>
<dbReference type="EMBL" id="FZOQ01000004">
    <property type="protein sequence ID" value="SNS28951.1"/>
    <property type="molecule type" value="Genomic_DNA"/>
</dbReference>
<evidence type="ECO:0000313" key="2">
    <source>
        <dbReference type="EMBL" id="SNS28951.1"/>
    </source>
</evidence>
<sequence length="268" mass="30610">MEHYICTTCGVQYAAAEQAPDHCHICADDRQYVNWNGQSWTTLKKLQITHANQFKKAELGLYEIWTAPDFGIGQRALLLQTPEGNILWDCISLLDEATVEIVEKLGGIKAIAISHPHYYSSMVEWAQAFDAPVYIHEKDREWIMRPDEHIQFWSGSTLALLGGTRLIHVGGHFPGSFVLHWPKGANGRGALLTGDILNVEMNRSQLSFMYSYPNHFPLPEKAILYIKDAMEGLAFDRIYSAWNRKVAYENGRQIFDTSVERYLNIFRS</sequence>
<proteinExistence type="predicted"/>
<gene>
    <name evidence="2" type="ORF">SAMN06296052_104123</name>
</gene>
<dbReference type="Gene3D" id="3.60.15.10">
    <property type="entry name" value="Ribonuclease Z/Hydroxyacylglutathione hydrolase-like"/>
    <property type="match status" value="1"/>
</dbReference>
<dbReference type="SUPFAM" id="SSF56281">
    <property type="entry name" value="Metallo-hydrolase/oxidoreductase"/>
    <property type="match status" value="1"/>
</dbReference>
<dbReference type="Proteomes" id="UP000198432">
    <property type="component" value="Unassembled WGS sequence"/>
</dbReference>
<protein>
    <submittedName>
        <fullName evidence="2">Metallo-beta-lactamase superfamily protein</fullName>
    </submittedName>
</protein>
<name>A0A239DAP7_9BACT</name>
<evidence type="ECO:0000313" key="3">
    <source>
        <dbReference type="Proteomes" id="UP000198432"/>
    </source>
</evidence>
<feature type="domain" description="Metallo-beta-lactamase" evidence="1">
    <location>
        <begin position="73"/>
        <end position="242"/>
    </location>
</feature>
<accession>A0A239DAP7</accession>
<dbReference type="InterPro" id="IPR036866">
    <property type="entry name" value="RibonucZ/Hydroxyglut_hydro"/>
</dbReference>
<reference evidence="3" key="1">
    <citation type="submission" date="2017-06" db="EMBL/GenBank/DDBJ databases">
        <authorList>
            <person name="Varghese N."/>
            <person name="Submissions S."/>
        </authorList>
    </citation>
    <scope>NUCLEOTIDE SEQUENCE [LARGE SCALE GENOMIC DNA]</scope>
    <source>
        <strain evidence="3">NKM1</strain>
    </source>
</reference>
<evidence type="ECO:0000259" key="1">
    <source>
        <dbReference type="SMART" id="SM00849"/>
    </source>
</evidence>
<keyword evidence="3" id="KW-1185">Reference proteome</keyword>
<organism evidence="2 3">
    <name type="scientific">Pontibacter ummariensis</name>
    <dbReference type="NCBI Taxonomy" id="1610492"/>
    <lineage>
        <taxon>Bacteria</taxon>
        <taxon>Pseudomonadati</taxon>
        <taxon>Bacteroidota</taxon>
        <taxon>Cytophagia</taxon>
        <taxon>Cytophagales</taxon>
        <taxon>Hymenobacteraceae</taxon>
        <taxon>Pontibacter</taxon>
    </lineage>
</organism>
<dbReference type="SMART" id="SM00849">
    <property type="entry name" value="Lactamase_B"/>
    <property type="match status" value="1"/>
</dbReference>
<dbReference type="AlphaFoldDB" id="A0A239DAP7"/>